<reference evidence="2" key="1">
    <citation type="submission" date="2018-05" db="EMBL/GenBank/DDBJ databases">
        <authorList>
            <person name="Lanie J.A."/>
            <person name="Ng W.-L."/>
            <person name="Kazmierczak K.M."/>
            <person name="Andrzejewski T.M."/>
            <person name="Davidsen T.M."/>
            <person name="Wayne K.J."/>
            <person name="Tettelin H."/>
            <person name="Glass J.I."/>
            <person name="Rusch D."/>
            <person name="Podicherti R."/>
            <person name="Tsui H.-C.T."/>
            <person name="Winkler M.E."/>
        </authorList>
    </citation>
    <scope>NUCLEOTIDE SEQUENCE</scope>
</reference>
<accession>A0A382FXH5</accession>
<feature type="non-terminal residue" evidence="2">
    <location>
        <position position="83"/>
    </location>
</feature>
<organism evidence="2">
    <name type="scientific">marine metagenome</name>
    <dbReference type="NCBI Taxonomy" id="408172"/>
    <lineage>
        <taxon>unclassified sequences</taxon>
        <taxon>metagenomes</taxon>
        <taxon>ecological metagenomes</taxon>
    </lineage>
</organism>
<dbReference type="EMBL" id="UINC01052225">
    <property type="protein sequence ID" value="SVB67312.1"/>
    <property type="molecule type" value="Genomic_DNA"/>
</dbReference>
<feature type="region of interest" description="Disordered" evidence="1">
    <location>
        <begin position="1"/>
        <end position="83"/>
    </location>
</feature>
<dbReference type="AlphaFoldDB" id="A0A382FXH5"/>
<name>A0A382FXH5_9ZZZZ</name>
<protein>
    <submittedName>
        <fullName evidence="2">Uncharacterized protein</fullName>
    </submittedName>
</protein>
<proteinExistence type="predicted"/>
<evidence type="ECO:0000313" key="2">
    <source>
        <dbReference type="EMBL" id="SVB67312.1"/>
    </source>
</evidence>
<sequence>PGWAVSRVAVTGGRGGGRRCRGDRPRAPPRIPGRPKRGTDAPRRRSGRRVGSLPARSGPAPPTGRRSPRRRPGRSRRGAQQGI</sequence>
<evidence type="ECO:0000256" key="1">
    <source>
        <dbReference type="SAM" id="MobiDB-lite"/>
    </source>
</evidence>
<feature type="non-terminal residue" evidence="2">
    <location>
        <position position="1"/>
    </location>
</feature>
<gene>
    <name evidence="2" type="ORF">METZ01_LOCUS220166</name>
</gene>
<feature type="compositionally biased region" description="Basic residues" evidence="1">
    <location>
        <begin position="66"/>
        <end position="77"/>
    </location>
</feature>